<dbReference type="EC" id="2.7.-.-" evidence="4"/>
<reference evidence="5" key="2">
    <citation type="submission" date="2020-05" db="UniProtKB">
        <authorList>
            <consortium name="EnsemblMetazoa"/>
        </authorList>
    </citation>
    <scope>IDENTIFICATION</scope>
    <source>
        <strain evidence="5">FAR1</strain>
    </source>
</reference>
<dbReference type="GO" id="GO:0046854">
    <property type="term" value="P:phosphatidylinositol phosphate biosynthetic process"/>
    <property type="evidence" value="ECO:0007669"/>
    <property type="project" value="TreeGrafter"/>
</dbReference>
<dbReference type="VEuPathDB" id="VectorBase:AFAF003908"/>
<organism evidence="5 6">
    <name type="scientific">Anopheles farauti</name>
    <dbReference type="NCBI Taxonomy" id="69004"/>
    <lineage>
        <taxon>Eukaryota</taxon>
        <taxon>Metazoa</taxon>
        <taxon>Ecdysozoa</taxon>
        <taxon>Arthropoda</taxon>
        <taxon>Hexapoda</taxon>
        <taxon>Insecta</taxon>
        <taxon>Pterygota</taxon>
        <taxon>Neoptera</taxon>
        <taxon>Endopterygota</taxon>
        <taxon>Diptera</taxon>
        <taxon>Nematocera</taxon>
        <taxon>Culicoidea</taxon>
        <taxon>Culicidae</taxon>
        <taxon>Anophelinae</taxon>
        <taxon>Anopheles</taxon>
    </lineage>
</organism>
<evidence type="ECO:0000256" key="3">
    <source>
        <dbReference type="ARBA" id="ARBA00022777"/>
    </source>
</evidence>
<dbReference type="STRING" id="69004.A0A182Q6A9"/>
<keyword evidence="2 4" id="KW-0808">Transferase</keyword>
<evidence type="ECO:0000256" key="4">
    <source>
        <dbReference type="RuleBase" id="RU363090"/>
    </source>
</evidence>
<dbReference type="GO" id="GO:0032958">
    <property type="term" value="P:inositol phosphate biosynthetic process"/>
    <property type="evidence" value="ECO:0007669"/>
    <property type="project" value="InterPro"/>
</dbReference>
<keyword evidence="6" id="KW-1185">Reference proteome</keyword>
<dbReference type="GO" id="GO:0005634">
    <property type="term" value="C:nucleus"/>
    <property type="evidence" value="ECO:0007669"/>
    <property type="project" value="TreeGrafter"/>
</dbReference>
<accession>A0A182Q6A9</accession>
<dbReference type="GO" id="GO:0005737">
    <property type="term" value="C:cytoplasm"/>
    <property type="evidence" value="ECO:0007669"/>
    <property type="project" value="TreeGrafter"/>
</dbReference>
<dbReference type="Proteomes" id="UP000075886">
    <property type="component" value="Unassembled WGS sequence"/>
</dbReference>
<name>A0A182Q6A9_9DIPT</name>
<evidence type="ECO:0000256" key="1">
    <source>
        <dbReference type="ARBA" id="ARBA00007374"/>
    </source>
</evidence>
<evidence type="ECO:0000256" key="2">
    <source>
        <dbReference type="ARBA" id="ARBA00022679"/>
    </source>
</evidence>
<reference evidence="6" key="1">
    <citation type="submission" date="2014-01" db="EMBL/GenBank/DDBJ databases">
        <title>The Genome Sequence of Anopheles farauti FAR1 (V2).</title>
        <authorList>
            <consortium name="The Broad Institute Genomics Platform"/>
            <person name="Neafsey D.E."/>
            <person name="Besansky N."/>
            <person name="Howell P."/>
            <person name="Walton C."/>
            <person name="Young S.K."/>
            <person name="Zeng Q."/>
            <person name="Gargeya S."/>
            <person name="Fitzgerald M."/>
            <person name="Haas B."/>
            <person name="Abouelleil A."/>
            <person name="Allen A.W."/>
            <person name="Alvarado L."/>
            <person name="Arachchi H.M."/>
            <person name="Berlin A.M."/>
            <person name="Chapman S.B."/>
            <person name="Gainer-Dewar J."/>
            <person name="Goldberg J."/>
            <person name="Griggs A."/>
            <person name="Gujja S."/>
            <person name="Hansen M."/>
            <person name="Howarth C."/>
            <person name="Imamovic A."/>
            <person name="Ireland A."/>
            <person name="Larimer J."/>
            <person name="McCowan C."/>
            <person name="Murphy C."/>
            <person name="Pearson M."/>
            <person name="Poon T.W."/>
            <person name="Priest M."/>
            <person name="Roberts A."/>
            <person name="Saif S."/>
            <person name="Shea T."/>
            <person name="Sisk P."/>
            <person name="Sykes S."/>
            <person name="Wortman J."/>
            <person name="Nusbaum C."/>
            <person name="Birren B."/>
        </authorList>
    </citation>
    <scope>NUCLEOTIDE SEQUENCE [LARGE SCALE GENOMIC DNA]</scope>
    <source>
        <strain evidence="6">FAR1</strain>
    </source>
</reference>
<keyword evidence="3 4" id="KW-0418">Kinase</keyword>
<dbReference type="Gene3D" id="3.30.470.160">
    <property type="entry name" value="Inositol polyphosphate kinase"/>
    <property type="match status" value="1"/>
</dbReference>
<protein>
    <recommendedName>
        <fullName evidence="4">Kinase</fullName>
        <ecNumber evidence="4">2.7.-.-</ecNumber>
    </recommendedName>
</protein>
<dbReference type="Pfam" id="PF03770">
    <property type="entry name" value="IPK"/>
    <property type="match status" value="1"/>
</dbReference>
<comment type="similarity">
    <text evidence="1 4">Belongs to the inositol phosphokinase (IPK) family.</text>
</comment>
<dbReference type="PANTHER" id="PTHR12400">
    <property type="entry name" value="INOSITOL POLYPHOSPHATE KINASE"/>
    <property type="match status" value="1"/>
</dbReference>
<dbReference type="EnsemblMetazoa" id="AFAF003908-RA">
    <property type="protein sequence ID" value="AFAF003908-PA"/>
    <property type="gene ID" value="AFAF003908"/>
</dbReference>
<dbReference type="SUPFAM" id="SSF56104">
    <property type="entry name" value="SAICAR synthase-like"/>
    <property type="match status" value="1"/>
</dbReference>
<dbReference type="PANTHER" id="PTHR12400:SF26">
    <property type="entry name" value="KINASE"/>
    <property type="match status" value="1"/>
</dbReference>
<evidence type="ECO:0000313" key="5">
    <source>
        <dbReference type="EnsemblMetazoa" id="AFAF003908-PA"/>
    </source>
</evidence>
<sequence>MCAVCQTSSVSYGIKANKKENTVNRRVAICTFHSFGACVSGLSANKNNSVPGACACQQLDSDDRRPTTGRKSHPPRGMTSSIFLTMAGWTSDKFRLSCIDNNGLKRTLLKMLILDNGTKNSNIEAERTAAEYLVDQGVPTANANKSLLSFLAINALELSAPASPVLLECNAPTVPPGWLQLSGHPKSIAPMANGIVRKRISGPSDTELLAYRQLMVDPHAIKVVPKFLGVHQVGTEHFIELHNMLHGFVEPNVMDIKMGFRTFTESEVSNTALREDLYTKMIAVDPNAPTPEEHTRKAITKLRYMQFRENMSSTQEKGFRIEALKMRGCSPVTDLKTIKSDQQIRGTIGHFVNGRRTVAKDILKRLRQMRTLIEKSDFFQRHQVLGSSVFIVYDDHQVGVWLIDFAKSLPVPAGTKITHRRRWQMGNCEEGLLHGFDELIRTMEAVHQNVQHCSVRHQARATDV</sequence>
<dbReference type="EMBL" id="AXCN02000752">
    <property type="status" value="NOT_ANNOTATED_CDS"/>
    <property type="molecule type" value="Genomic_DNA"/>
</dbReference>
<evidence type="ECO:0000313" key="6">
    <source>
        <dbReference type="Proteomes" id="UP000075886"/>
    </source>
</evidence>
<dbReference type="InterPro" id="IPR038286">
    <property type="entry name" value="IPK_sf"/>
</dbReference>
<dbReference type="AlphaFoldDB" id="A0A182Q6A9"/>
<proteinExistence type="inferred from homology"/>
<dbReference type="GO" id="GO:0000828">
    <property type="term" value="F:inositol hexakisphosphate kinase activity"/>
    <property type="evidence" value="ECO:0007669"/>
    <property type="project" value="TreeGrafter"/>
</dbReference>
<dbReference type="InterPro" id="IPR005522">
    <property type="entry name" value="IPK"/>
</dbReference>